<protein>
    <submittedName>
        <fullName evidence="1">Uncharacterized protein</fullName>
    </submittedName>
</protein>
<name>A0AAJ0F714_9PEZI</name>
<dbReference type="EMBL" id="MU839830">
    <property type="protein sequence ID" value="KAK1757481.1"/>
    <property type="molecule type" value="Genomic_DNA"/>
</dbReference>
<dbReference type="Proteomes" id="UP001239445">
    <property type="component" value="Unassembled WGS sequence"/>
</dbReference>
<accession>A0AAJ0F714</accession>
<dbReference type="AlphaFoldDB" id="A0AAJ0F714"/>
<sequence>MFRRAGSLQLACMGIGLSQVILVASARPSKLRHKRSLTTGNREVTRTNGCTLDGPDVSVCLASPAQTLAQRTMPFRRHNYRGRLRLVCRLVVVPMPANPVLPSMPGSGQHGDPMLCSGVECSVSSHGHAIAGETGMNPDPDSSRLISVTSGEELRLAVATPDHFDIHQRISRCRLKLTCVGRGDRLTTVNTYIDEEDNVFSSQGVDRSSKIPKFKPQKNTATFQKRLMRSGF</sequence>
<reference evidence="1" key="1">
    <citation type="submission" date="2023-06" db="EMBL/GenBank/DDBJ databases">
        <title>Genome-scale phylogeny and comparative genomics of the fungal order Sordariales.</title>
        <authorList>
            <consortium name="Lawrence Berkeley National Laboratory"/>
            <person name="Hensen N."/>
            <person name="Bonometti L."/>
            <person name="Westerberg I."/>
            <person name="Brannstrom I.O."/>
            <person name="Guillou S."/>
            <person name="Cros-Aarteil S."/>
            <person name="Calhoun S."/>
            <person name="Haridas S."/>
            <person name="Kuo A."/>
            <person name="Mondo S."/>
            <person name="Pangilinan J."/>
            <person name="Riley R."/>
            <person name="Labutti K."/>
            <person name="Andreopoulos B."/>
            <person name="Lipzen A."/>
            <person name="Chen C."/>
            <person name="Yanf M."/>
            <person name="Daum C."/>
            <person name="Ng V."/>
            <person name="Clum A."/>
            <person name="Steindorff A."/>
            <person name="Ohm R."/>
            <person name="Martin F."/>
            <person name="Silar P."/>
            <person name="Natvig D."/>
            <person name="Lalanne C."/>
            <person name="Gautier V."/>
            <person name="Ament-Velasquez S.L."/>
            <person name="Kruys A."/>
            <person name="Hutchinson M.I."/>
            <person name="Powell A.J."/>
            <person name="Barry K."/>
            <person name="Miller A.N."/>
            <person name="Grigoriev I.V."/>
            <person name="Debuchy R."/>
            <person name="Gladieux P."/>
            <person name="Thoren M.H."/>
            <person name="Johannesson H."/>
        </authorList>
    </citation>
    <scope>NUCLEOTIDE SEQUENCE</scope>
    <source>
        <strain evidence="1">PSN4</strain>
    </source>
</reference>
<gene>
    <name evidence="1" type="ORF">QBC47DRAFT_157257</name>
</gene>
<evidence type="ECO:0000313" key="2">
    <source>
        <dbReference type="Proteomes" id="UP001239445"/>
    </source>
</evidence>
<evidence type="ECO:0000313" key="1">
    <source>
        <dbReference type="EMBL" id="KAK1757481.1"/>
    </source>
</evidence>
<comment type="caution">
    <text evidence="1">The sequence shown here is derived from an EMBL/GenBank/DDBJ whole genome shotgun (WGS) entry which is preliminary data.</text>
</comment>
<keyword evidence="2" id="KW-1185">Reference proteome</keyword>
<organism evidence="1 2">
    <name type="scientific">Echria macrotheca</name>
    <dbReference type="NCBI Taxonomy" id="438768"/>
    <lineage>
        <taxon>Eukaryota</taxon>
        <taxon>Fungi</taxon>
        <taxon>Dikarya</taxon>
        <taxon>Ascomycota</taxon>
        <taxon>Pezizomycotina</taxon>
        <taxon>Sordariomycetes</taxon>
        <taxon>Sordariomycetidae</taxon>
        <taxon>Sordariales</taxon>
        <taxon>Schizotheciaceae</taxon>
        <taxon>Echria</taxon>
    </lineage>
</organism>
<proteinExistence type="predicted"/>